<evidence type="ECO:0000256" key="3">
    <source>
        <dbReference type="ARBA" id="ARBA00022475"/>
    </source>
</evidence>
<organism evidence="9 10">
    <name type="scientific">Vibrio cidicii</name>
    <dbReference type="NCBI Taxonomy" id="1763883"/>
    <lineage>
        <taxon>Bacteria</taxon>
        <taxon>Pseudomonadati</taxon>
        <taxon>Pseudomonadota</taxon>
        <taxon>Gammaproteobacteria</taxon>
        <taxon>Vibrionales</taxon>
        <taxon>Vibrionaceae</taxon>
        <taxon>Vibrio</taxon>
    </lineage>
</organism>
<dbReference type="PANTHER" id="PTHR42718">
    <property type="entry name" value="MAJOR FACILITATOR SUPERFAMILY MULTIDRUG TRANSPORTER MFSC"/>
    <property type="match status" value="1"/>
</dbReference>
<evidence type="ECO:0000313" key="9">
    <source>
        <dbReference type="EMBL" id="KYN25639.1"/>
    </source>
</evidence>
<dbReference type="PROSITE" id="PS51257">
    <property type="entry name" value="PROKAR_LIPOPROTEIN"/>
    <property type="match status" value="1"/>
</dbReference>
<dbReference type="AlphaFoldDB" id="A0A151JIM9"/>
<feature type="transmembrane region" description="Helical" evidence="7">
    <location>
        <begin position="170"/>
        <end position="188"/>
    </location>
</feature>
<dbReference type="SUPFAM" id="SSF103473">
    <property type="entry name" value="MFS general substrate transporter"/>
    <property type="match status" value="1"/>
</dbReference>
<dbReference type="Gene3D" id="1.20.1250.20">
    <property type="entry name" value="MFS general substrate transporter like domains"/>
    <property type="match status" value="1"/>
</dbReference>
<feature type="transmembrane region" description="Helical" evidence="7">
    <location>
        <begin position="273"/>
        <end position="302"/>
    </location>
</feature>
<evidence type="ECO:0000256" key="2">
    <source>
        <dbReference type="ARBA" id="ARBA00022448"/>
    </source>
</evidence>
<keyword evidence="6 7" id="KW-0472">Membrane</keyword>
<feature type="transmembrane region" description="Helical" evidence="7">
    <location>
        <begin position="54"/>
        <end position="73"/>
    </location>
</feature>
<feature type="transmembrane region" description="Helical" evidence="7">
    <location>
        <begin position="144"/>
        <end position="164"/>
    </location>
</feature>
<reference evidence="10" key="1">
    <citation type="submission" date="2015-12" db="EMBL/GenBank/DDBJ databases">
        <authorList>
            <person name="Tarr C.L."/>
            <person name="Gladney L.M."/>
        </authorList>
    </citation>
    <scope>NUCLEOTIDE SEQUENCE [LARGE SCALE GENOMIC DNA]</scope>
    <source>
        <strain evidence="10">2756-81</strain>
    </source>
</reference>
<comment type="caution">
    <text evidence="9">The sequence shown here is derived from an EMBL/GenBank/DDBJ whole genome shotgun (WGS) entry which is preliminary data.</text>
</comment>
<evidence type="ECO:0000256" key="5">
    <source>
        <dbReference type="ARBA" id="ARBA00022989"/>
    </source>
</evidence>
<dbReference type="Pfam" id="PF07690">
    <property type="entry name" value="MFS_1"/>
    <property type="match status" value="2"/>
</dbReference>
<dbReference type="InterPro" id="IPR011701">
    <property type="entry name" value="MFS"/>
</dbReference>
<dbReference type="PANTHER" id="PTHR42718:SF46">
    <property type="entry name" value="BLR6921 PROTEIN"/>
    <property type="match status" value="1"/>
</dbReference>
<feature type="transmembrane region" description="Helical" evidence="7">
    <location>
        <begin position="200"/>
        <end position="221"/>
    </location>
</feature>
<accession>A0A151JIM9</accession>
<dbReference type="GO" id="GO:0022857">
    <property type="term" value="F:transmembrane transporter activity"/>
    <property type="evidence" value="ECO:0007669"/>
    <property type="project" value="InterPro"/>
</dbReference>
<keyword evidence="5 7" id="KW-1133">Transmembrane helix</keyword>
<keyword evidence="2" id="KW-0813">Transport</keyword>
<feature type="transmembrane region" description="Helical" evidence="7">
    <location>
        <begin position="432"/>
        <end position="455"/>
    </location>
</feature>
<dbReference type="InterPro" id="IPR036259">
    <property type="entry name" value="MFS_trans_sf"/>
</dbReference>
<evidence type="ECO:0000256" key="4">
    <source>
        <dbReference type="ARBA" id="ARBA00022692"/>
    </source>
</evidence>
<feature type="transmembrane region" description="Helical" evidence="7">
    <location>
        <begin position="15"/>
        <end position="42"/>
    </location>
</feature>
<dbReference type="Gene3D" id="1.20.1720.10">
    <property type="entry name" value="Multidrug resistance protein D"/>
    <property type="match status" value="1"/>
</dbReference>
<dbReference type="InterPro" id="IPR020846">
    <property type="entry name" value="MFS_dom"/>
</dbReference>
<dbReference type="GO" id="GO:0005886">
    <property type="term" value="C:plasma membrane"/>
    <property type="evidence" value="ECO:0007669"/>
    <property type="project" value="UniProtKB-SubCell"/>
</dbReference>
<dbReference type="PROSITE" id="PS50850">
    <property type="entry name" value="MFS"/>
    <property type="match status" value="1"/>
</dbReference>
<sequence length="466" mass="50175">MESREASVFTRQQSWVIVCLVIGACLPLVDATILGVAVPSLAHSFKADIAKLQWVSILYTLVATVTVTVCAWATRKWGAKRLWLWGLGIFTLSSLFAGLSSTIETLLLSRALQGIGAGIIMTGMQTVLVYSVGKPLLKTAMATMAVPTVLAPIVGPVLAGYLLEVANWRWIFYINVPIGLLAMCLSLIKIKRDPLQESKAFDVIGFTYLATALLLLVWSLSSLAQTDYSRDNALVMSLGACLLGAILLVRFIKHMRREEKGALIRLQPFRERSFQSAIGLLFLASIGFYAGLFALPILFIQGLLQSEWVTSLLIGAHGVGALVARPYLKALCERIGVGNTALIAILLSMIGTAPMLLPSIGSLPVVIAVLMFARGAGMGLLTLLAMSHVYHDVEAEYVADASVLSRIATLLGASFGPALVALLYSLDSGIISTQAVLVGLVILTLLCIIPTWYLLKLDRALYNRVS</sequence>
<protein>
    <recommendedName>
        <fullName evidence="8">Major facilitator superfamily (MFS) profile domain-containing protein</fullName>
    </recommendedName>
</protein>
<proteinExistence type="predicted"/>
<dbReference type="Proteomes" id="UP000075349">
    <property type="component" value="Unassembled WGS sequence"/>
</dbReference>
<dbReference type="EMBL" id="LOMK01000001">
    <property type="protein sequence ID" value="KYN25639.1"/>
    <property type="molecule type" value="Genomic_DNA"/>
</dbReference>
<evidence type="ECO:0000313" key="10">
    <source>
        <dbReference type="Proteomes" id="UP000075349"/>
    </source>
</evidence>
<gene>
    <name evidence="9" type="ORF">AUQ44_09330</name>
</gene>
<feature type="transmembrane region" description="Helical" evidence="7">
    <location>
        <begin position="82"/>
        <end position="99"/>
    </location>
</feature>
<feature type="transmembrane region" description="Helical" evidence="7">
    <location>
        <begin position="363"/>
        <end position="386"/>
    </location>
</feature>
<feature type="transmembrane region" description="Helical" evidence="7">
    <location>
        <begin position="111"/>
        <end position="132"/>
    </location>
</feature>
<keyword evidence="4 7" id="KW-0812">Transmembrane</keyword>
<comment type="subcellular location">
    <subcellularLocation>
        <location evidence="1">Cell membrane</location>
        <topology evidence="1">Multi-pass membrane protein</topology>
    </subcellularLocation>
</comment>
<evidence type="ECO:0000256" key="7">
    <source>
        <dbReference type="SAM" id="Phobius"/>
    </source>
</evidence>
<evidence type="ECO:0000256" key="1">
    <source>
        <dbReference type="ARBA" id="ARBA00004651"/>
    </source>
</evidence>
<feature type="transmembrane region" description="Helical" evidence="7">
    <location>
        <begin position="308"/>
        <end position="328"/>
    </location>
</feature>
<feature type="transmembrane region" description="Helical" evidence="7">
    <location>
        <begin position="233"/>
        <end position="252"/>
    </location>
</feature>
<evidence type="ECO:0000256" key="6">
    <source>
        <dbReference type="ARBA" id="ARBA00023136"/>
    </source>
</evidence>
<feature type="transmembrane region" description="Helical" evidence="7">
    <location>
        <begin position="407"/>
        <end position="426"/>
    </location>
</feature>
<name>A0A151JIM9_9VIBR</name>
<feature type="domain" description="Major facilitator superfamily (MFS) profile" evidence="8">
    <location>
        <begin position="16"/>
        <end position="459"/>
    </location>
</feature>
<evidence type="ECO:0000259" key="8">
    <source>
        <dbReference type="PROSITE" id="PS50850"/>
    </source>
</evidence>
<feature type="transmembrane region" description="Helical" evidence="7">
    <location>
        <begin position="335"/>
        <end position="357"/>
    </location>
</feature>
<keyword evidence="3" id="KW-1003">Cell membrane</keyword>